<sequence>MASTTHTAKPITIDLRKYKEKENRRSEAPLNVQHVSSNSGSSGSLPKRYQSVFTDSTPITSFGIRNNDHYSRSHSPPNRTQPQIHQRPLKPVKEFLTTHATADQRIDDRQRSSSQTNGFTRSQAEATIRNVNVALTKTLNKLRPEPLNTGSTNIRSTSIYVGPSSTRPITSRVTTHQNTGTTTTTSSSSNYFYQLPGSTKGSLPAELITRRPTSSFGTNILPNSTSHSRLSTGTGTGSLILPQSATIKSETKFNDNANTRISTPLRAPAKSLDIGLHQLDGFNFDNVTLDEHQEKLRAGKNELNQQTITKITSRKQSSAPRAPSTDSQRALPEVSVNPQIQSSVQQNTDQLSYVHESIQNGIFNHHIQVEPTNTMKRTSSSSKSQQILDVQPTIIVHHQQRSASSTPRPNSTATVILPSTIKHPLNEAYIDRENIRSQVFIAETTNNNNDSTSTLKQYDNQKETKKTPQNSSTPPPSPSNKESNRLWKKQRNKYSTKTSTVALVSRKNAQNTRPPARLKNYEDDSDSETIATESQSKEDEGQSVFSFFDKIDMTRRHGNLQSDLGSDAWSDLTSEFSDTKLRKHPNIRTSTPNITRYSSSLSSKEVGQIRKQLIDLQIMYNDLLKLLDVDIESVRSSIKSSTSSQVERIGRKHRFRKVMPVMSLPHSNPDMKEINQRFTRVESSIVTLAESIAKLSAQIQMQRVIKDDVYHLRQEVAELRQQVYQQYPRQQQQPSTPAGGRTSSMSTASQQQSRLITANTQRLTTANRTNPLNISTSYMPSTSTILRSNSIIDPRQARKIEQFFGAEAMLRYFLSLLNYEEYVPVLEQEKIGFYELPYINERKLQSLGIPYECCTRIIYEAQQYFISLLTLKSNGIDV</sequence>
<dbReference type="AlphaFoldDB" id="A0A816EBM4"/>
<feature type="region of interest" description="Disordered" evidence="1">
    <location>
        <begin position="144"/>
        <end position="192"/>
    </location>
</feature>
<comment type="caution">
    <text evidence="2">The sequence shown here is derived from an EMBL/GenBank/DDBJ whole genome shotgun (WGS) entry which is preliminary data.</text>
</comment>
<feature type="compositionally biased region" description="Low complexity" evidence="1">
    <location>
        <begin position="742"/>
        <end position="753"/>
    </location>
</feature>
<evidence type="ECO:0000256" key="1">
    <source>
        <dbReference type="SAM" id="MobiDB-lite"/>
    </source>
</evidence>
<evidence type="ECO:0000313" key="3">
    <source>
        <dbReference type="Proteomes" id="UP000663834"/>
    </source>
</evidence>
<dbReference type="OrthoDB" id="8188202at2759"/>
<feature type="region of interest" description="Disordered" evidence="1">
    <location>
        <begin position="725"/>
        <end position="754"/>
    </location>
</feature>
<dbReference type="Proteomes" id="UP000663834">
    <property type="component" value="Unassembled WGS sequence"/>
</dbReference>
<feature type="compositionally biased region" description="Polar residues" evidence="1">
    <location>
        <begin position="73"/>
        <end position="84"/>
    </location>
</feature>
<feature type="compositionally biased region" description="Polar residues" evidence="1">
    <location>
        <begin position="51"/>
        <end position="64"/>
    </location>
</feature>
<feature type="compositionally biased region" description="Polar residues" evidence="1">
    <location>
        <begin position="214"/>
        <end position="233"/>
    </location>
</feature>
<organism evidence="2 3">
    <name type="scientific">Rotaria magnacalcarata</name>
    <dbReference type="NCBI Taxonomy" id="392030"/>
    <lineage>
        <taxon>Eukaryota</taxon>
        <taxon>Metazoa</taxon>
        <taxon>Spiralia</taxon>
        <taxon>Gnathifera</taxon>
        <taxon>Rotifera</taxon>
        <taxon>Eurotatoria</taxon>
        <taxon>Bdelloidea</taxon>
        <taxon>Philodinida</taxon>
        <taxon>Philodinidae</taxon>
        <taxon>Rotaria</taxon>
    </lineage>
</organism>
<feature type="compositionally biased region" description="Polar residues" evidence="1">
    <location>
        <begin position="148"/>
        <end position="173"/>
    </location>
</feature>
<protein>
    <recommendedName>
        <fullName evidence="4">SAM domain-containing protein</fullName>
    </recommendedName>
</protein>
<feature type="compositionally biased region" description="Polar residues" evidence="1">
    <location>
        <begin position="302"/>
        <end position="328"/>
    </location>
</feature>
<feature type="compositionally biased region" description="Polar residues" evidence="1">
    <location>
        <begin position="112"/>
        <end position="123"/>
    </location>
</feature>
<proteinExistence type="predicted"/>
<feature type="region of interest" description="Disordered" evidence="1">
    <location>
        <begin position="297"/>
        <end position="343"/>
    </location>
</feature>
<dbReference type="EMBL" id="CAJNOW010015838">
    <property type="protein sequence ID" value="CAF1645620.1"/>
    <property type="molecule type" value="Genomic_DNA"/>
</dbReference>
<feature type="region of interest" description="Disordered" evidence="1">
    <location>
        <begin position="214"/>
        <end position="237"/>
    </location>
</feature>
<dbReference type="Gene3D" id="1.10.150.50">
    <property type="entry name" value="Transcription Factor, Ets-1"/>
    <property type="match status" value="1"/>
</dbReference>
<evidence type="ECO:0000313" key="2">
    <source>
        <dbReference type="EMBL" id="CAF1645620.1"/>
    </source>
</evidence>
<feature type="region of interest" description="Disordered" evidence="1">
    <location>
        <begin position="446"/>
        <end position="541"/>
    </location>
</feature>
<evidence type="ECO:0008006" key="4">
    <source>
        <dbReference type="Google" id="ProtNLM"/>
    </source>
</evidence>
<feature type="compositionally biased region" description="Low complexity" evidence="1">
    <location>
        <begin position="725"/>
        <end position="734"/>
    </location>
</feature>
<feature type="region of interest" description="Disordered" evidence="1">
    <location>
        <begin position="21"/>
        <end position="87"/>
    </location>
</feature>
<name>A0A816EBM4_9BILA</name>
<feature type="region of interest" description="Disordered" evidence="1">
    <location>
        <begin position="99"/>
        <end position="123"/>
    </location>
</feature>
<feature type="compositionally biased region" description="Low complexity" evidence="1">
    <location>
        <begin position="174"/>
        <end position="189"/>
    </location>
</feature>
<accession>A0A816EBM4</accession>
<feature type="compositionally biased region" description="Basic and acidic residues" evidence="1">
    <location>
        <begin position="102"/>
        <end position="111"/>
    </location>
</feature>
<feature type="compositionally biased region" description="Polar residues" evidence="1">
    <location>
        <begin position="495"/>
        <end position="513"/>
    </location>
</feature>
<reference evidence="2" key="1">
    <citation type="submission" date="2021-02" db="EMBL/GenBank/DDBJ databases">
        <authorList>
            <person name="Nowell W R."/>
        </authorList>
    </citation>
    <scope>NUCLEOTIDE SEQUENCE</scope>
</reference>
<gene>
    <name evidence="2" type="ORF">KQP761_LOCUS28938</name>
</gene>
<dbReference type="InterPro" id="IPR013761">
    <property type="entry name" value="SAM/pointed_sf"/>
</dbReference>